<dbReference type="Proteomes" id="UP000077684">
    <property type="component" value="Unassembled WGS sequence"/>
</dbReference>
<feature type="compositionally biased region" description="Acidic residues" evidence="1">
    <location>
        <begin position="486"/>
        <end position="497"/>
    </location>
</feature>
<organism evidence="2 3">
    <name type="scientific">Tilletia controversa</name>
    <name type="common">dwarf bunt fungus</name>
    <dbReference type="NCBI Taxonomy" id="13291"/>
    <lineage>
        <taxon>Eukaryota</taxon>
        <taxon>Fungi</taxon>
        <taxon>Dikarya</taxon>
        <taxon>Basidiomycota</taxon>
        <taxon>Ustilaginomycotina</taxon>
        <taxon>Exobasidiomycetes</taxon>
        <taxon>Tilletiales</taxon>
        <taxon>Tilletiaceae</taxon>
        <taxon>Tilletia</taxon>
    </lineage>
</organism>
<comment type="caution">
    <text evidence="2">The sequence shown here is derived from an EMBL/GenBank/DDBJ whole genome shotgun (WGS) entry which is preliminary data.</text>
</comment>
<dbReference type="AlphaFoldDB" id="A0A8X7N1I7"/>
<reference evidence="2" key="1">
    <citation type="submission" date="2016-04" db="EMBL/GenBank/DDBJ databases">
        <authorList>
            <person name="Nguyen H.D."/>
            <person name="Samba Siva P."/>
            <person name="Cullis J."/>
            <person name="Levesque C.A."/>
            <person name="Hambleton S."/>
        </authorList>
    </citation>
    <scope>NUCLEOTIDE SEQUENCE</scope>
    <source>
        <strain evidence="2">DAOMC 236426</strain>
    </source>
</reference>
<sequence length="606" mass="64554">MGSPLNLPAAASGAQHRLIMSESKAQHDQTTSPTRKRKRSASAASHPSPSASTGSVRKQVVGKEAYAWPAPASALKNAERFILRCARAGEKVLLVPDKDADGLSAGVILYRTLQALGLDESLLDVHLMSKGNHPASTSEREAMQAYGAKWVIVLDQGSREGPALVEGAEHGWEWEAVDDPQSTISSADKVHTMVLDHHFLPNPTEGGPRGALLVNASHSEPVATTALLTWHLCRPLLTSSKAKSGAGLSDAEAGDLIDWLCLIGTMGDLSVSVKWDPPFPDMAAQIKRWTKKKLGTAIALLNAPRRTPAFDTITAWRVLLKADSPAFIADGLNSPASSTHSAELVKDLARLYAARESVAAETERCTHTPPKFSRDGRIALLRIRSGFQVHPGIATRWSGTLRGAKKLQAVMCANDGYSESGSSAGAAGGIVAQQDADGPRGGLTHFSCRIAQAAKTRGEDPDLIDLLHDYAARDPNFLRDLKQATEDSESGIDEGDDLGPIIASTSPEQPTKGETTASLSSPSSSAEGSSQQQQDRVSVGNFARGHRQASGGIIPHEFFERFVALMEIGVKDPVEPGSSTSPARKKKKDSTGPPQSNTLMNYFKKV</sequence>
<dbReference type="PANTHER" id="PTHR30255:SF2">
    <property type="entry name" value="SINGLE-STRANDED-DNA-SPECIFIC EXONUCLEASE RECJ"/>
    <property type="match status" value="1"/>
</dbReference>
<accession>A0A8X7N1I7</accession>
<reference evidence="2" key="2">
    <citation type="journal article" date="2019" name="IMA Fungus">
        <title>Genome sequencing and comparison of five Tilletia species to identify candidate genes for the detection of regulated species infecting wheat.</title>
        <authorList>
            <person name="Nguyen H.D.T."/>
            <person name="Sultana T."/>
            <person name="Kesanakurti P."/>
            <person name="Hambleton S."/>
        </authorList>
    </citation>
    <scope>NUCLEOTIDE SEQUENCE</scope>
    <source>
        <strain evidence="2">DAOMC 236426</strain>
    </source>
</reference>
<dbReference type="EMBL" id="LWDE02000030">
    <property type="protein sequence ID" value="KAE8255144.1"/>
    <property type="molecule type" value="Genomic_DNA"/>
</dbReference>
<feature type="compositionally biased region" description="Low complexity" evidence="1">
    <location>
        <begin position="41"/>
        <end position="53"/>
    </location>
</feature>
<name>A0A8X7N1I7_9BASI</name>
<evidence type="ECO:0000256" key="1">
    <source>
        <dbReference type="SAM" id="MobiDB-lite"/>
    </source>
</evidence>
<feature type="compositionally biased region" description="Low complexity" evidence="1">
    <location>
        <begin position="518"/>
        <end position="534"/>
    </location>
</feature>
<evidence type="ECO:0000313" key="2">
    <source>
        <dbReference type="EMBL" id="KAE8255144.1"/>
    </source>
</evidence>
<dbReference type="SUPFAM" id="SSF64182">
    <property type="entry name" value="DHH phosphoesterases"/>
    <property type="match status" value="1"/>
</dbReference>
<gene>
    <name evidence="2" type="ORF">A4X06_0g567</name>
</gene>
<evidence type="ECO:0000313" key="3">
    <source>
        <dbReference type="Proteomes" id="UP000077684"/>
    </source>
</evidence>
<feature type="region of interest" description="Disordered" evidence="1">
    <location>
        <begin position="1"/>
        <end position="57"/>
    </location>
</feature>
<feature type="region of interest" description="Disordered" evidence="1">
    <location>
        <begin position="572"/>
        <end position="606"/>
    </location>
</feature>
<dbReference type="Gene3D" id="3.90.1640.30">
    <property type="match status" value="1"/>
</dbReference>
<feature type="compositionally biased region" description="Polar residues" evidence="1">
    <location>
        <begin position="503"/>
        <end position="517"/>
    </location>
</feature>
<proteinExistence type="predicted"/>
<protein>
    <submittedName>
        <fullName evidence="2">Uncharacterized protein</fullName>
    </submittedName>
</protein>
<dbReference type="InterPro" id="IPR038763">
    <property type="entry name" value="DHH_sf"/>
</dbReference>
<dbReference type="InterPro" id="IPR051673">
    <property type="entry name" value="SSDNA_exonuclease_RecJ"/>
</dbReference>
<dbReference type="PANTHER" id="PTHR30255">
    <property type="entry name" value="SINGLE-STRANDED-DNA-SPECIFIC EXONUCLEASE RECJ"/>
    <property type="match status" value="1"/>
</dbReference>
<feature type="region of interest" description="Disordered" evidence="1">
    <location>
        <begin position="485"/>
        <end position="538"/>
    </location>
</feature>
<keyword evidence="3" id="KW-1185">Reference proteome</keyword>